<comment type="subcellular location">
    <subcellularLocation>
        <location evidence="4">Cytoplasm</location>
    </subcellularLocation>
</comment>
<dbReference type="PANTHER" id="PTHR43213">
    <property type="entry name" value="BIFUNCTIONAL DTTP/UTP PYROPHOSPHATASE/METHYLTRANSFERASE PROTEIN-RELATED"/>
    <property type="match status" value="1"/>
</dbReference>
<dbReference type="EMBL" id="JBANFI010000006">
    <property type="protein sequence ID" value="MFK7161535.1"/>
    <property type="molecule type" value="Genomic_DNA"/>
</dbReference>
<dbReference type="EC" id="3.6.1.9" evidence="4"/>
<dbReference type="Pfam" id="PF02545">
    <property type="entry name" value="Maf"/>
    <property type="match status" value="1"/>
</dbReference>
<dbReference type="SUPFAM" id="SSF52972">
    <property type="entry name" value="ITPase-like"/>
    <property type="match status" value="1"/>
</dbReference>
<evidence type="ECO:0000313" key="6">
    <source>
        <dbReference type="Proteomes" id="UP001621714"/>
    </source>
</evidence>
<reference evidence="5 6" key="1">
    <citation type="submission" date="2024-02" db="EMBL/GenBank/DDBJ databases">
        <title>Marinospirillum sp. MEB 164 isolated from Lonar lake sediment.</title>
        <authorList>
            <person name="Joshi A."/>
            <person name="Thite S."/>
        </authorList>
    </citation>
    <scope>NUCLEOTIDE SEQUENCE [LARGE SCALE GENOMIC DNA]</scope>
    <source>
        <strain evidence="5 6">MEB164</strain>
    </source>
</reference>
<dbReference type="PIRSF" id="PIRSF006305">
    <property type="entry name" value="Maf"/>
    <property type="match status" value="1"/>
</dbReference>
<evidence type="ECO:0000256" key="4">
    <source>
        <dbReference type="HAMAP-Rule" id="MF_00528"/>
    </source>
</evidence>
<organism evidence="5 6">
    <name type="scientific">Marinospirillum alkalitolerans</name>
    <dbReference type="NCBI Taxonomy" id="3123374"/>
    <lineage>
        <taxon>Bacteria</taxon>
        <taxon>Pseudomonadati</taxon>
        <taxon>Pseudomonadota</taxon>
        <taxon>Gammaproteobacteria</taxon>
        <taxon>Oceanospirillales</taxon>
        <taxon>Oceanospirillaceae</taxon>
        <taxon>Marinospirillum</taxon>
    </lineage>
</organism>
<dbReference type="Gene3D" id="3.90.950.10">
    <property type="match status" value="1"/>
</dbReference>
<keyword evidence="6" id="KW-1185">Reference proteome</keyword>
<name>A0ABW8PZ25_9GAMM</name>
<feature type="active site" description="Proton acceptor" evidence="4">
    <location>
        <position position="79"/>
    </location>
</feature>
<evidence type="ECO:0000256" key="3">
    <source>
        <dbReference type="ARBA" id="ARBA00023080"/>
    </source>
</evidence>
<feature type="site" description="Important for substrate specificity" evidence="4">
    <location>
        <position position="80"/>
    </location>
</feature>
<comment type="caution">
    <text evidence="5">The sequence shown here is derived from an EMBL/GenBank/DDBJ whole genome shotgun (WGS) entry which is preliminary data.</text>
</comment>
<keyword evidence="2 4" id="KW-0378">Hydrolase</keyword>
<comment type="similarity">
    <text evidence="4">Belongs to the Maf family. YhdE subfamily.</text>
</comment>
<evidence type="ECO:0000256" key="1">
    <source>
        <dbReference type="ARBA" id="ARBA00001968"/>
    </source>
</evidence>
<accession>A0ABW8PZ25</accession>
<dbReference type="InterPro" id="IPR003697">
    <property type="entry name" value="Maf-like"/>
</dbReference>
<comment type="cofactor">
    <cofactor evidence="1 4">
        <name>a divalent metal cation</name>
        <dbReference type="ChEBI" id="CHEBI:60240"/>
    </cofactor>
</comment>
<proteinExistence type="inferred from homology"/>
<keyword evidence="3 4" id="KW-0546">Nucleotide metabolism</keyword>
<dbReference type="NCBIfam" id="TIGR00172">
    <property type="entry name" value="maf"/>
    <property type="match status" value="1"/>
</dbReference>
<gene>
    <name evidence="5" type="ORF">V6U78_10845</name>
</gene>
<dbReference type="RefSeq" id="WP_405340536.1">
    <property type="nucleotide sequence ID" value="NZ_JBANFI010000006.1"/>
</dbReference>
<keyword evidence="4" id="KW-0963">Cytoplasm</keyword>
<dbReference type="GO" id="GO:0016787">
    <property type="term" value="F:hydrolase activity"/>
    <property type="evidence" value="ECO:0007669"/>
    <property type="project" value="UniProtKB-KW"/>
</dbReference>
<comment type="function">
    <text evidence="4">Nucleoside triphosphate pyrophosphatase that hydrolyzes dTTP and UTP. May have a dual role in cell division arrest and in preventing the incorporation of modified nucleotides into cellular nucleic acids.</text>
</comment>
<dbReference type="CDD" id="cd00555">
    <property type="entry name" value="Maf"/>
    <property type="match status" value="1"/>
</dbReference>
<dbReference type="PANTHER" id="PTHR43213:SF5">
    <property type="entry name" value="BIFUNCTIONAL DTTP_UTP PYROPHOSPHATASE_METHYLTRANSFERASE PROTEIN-RELATED"/>
    <property type="match status" value="1"/>
</dbReference>
<comment type="caution">
    <text evidence="4">Lacks conserved residue(s) required for the propagation of feature annotation.</text>
</comment>
<feature type="site" description="Important for substrate specificity" evidence="4">
    <location>
        <position position="162"/>
    </location>
</feature>
<protein>
    <recommendedName>
        <fullName evidence="4">dTTP/UTP pyrophosphatase</fullName>
        <shortName evidence="4">dTTPase/UTPase</shortName>
        <ecNumber evidence="4">3.6.1.9</ecNumber>
    </recommendedName>
    <alternativeName>
        <fullName evidence="4">Nucleoside triphosphate pyrophosphatase</fullName>
    </alternativeName>
    <alternativeName>
        <fullName evidence="4">Nucleotide pyrophosphatase</fullName>
        <shortName evidence="4">Nucleotide PPase</shortName>
    </alternativeName>
</protein>
<feature type="site" description="Important for substrate specificity" evidence="4">
    <location>
        <position position="16"/>
    </location>
</feature>
<evidence type="ECO:0000256" key="2">
    <source>
        <dbReference type="ARBA" id="ARBA00022801"/>
    </source>
</evidence>
<comment type="catalytic activity">
    <reaction evidence="4">
        <text>UTP + H2O = UMP + diphosphate + H(+)</text>
        <dbReference type="Rhea" id="RHEA:29395"/>
        <dbReference type="ChEBI" id="CHEBI:15377"/>
        <dbReference type="ChEBI" id="CHEBI:15378"/>
        <dbReference type="ChEBI" id="CHEBI:33019"/>
        <dbReference type="ChEBI" id="CHEBI:46398"/>
        <dbReference type="ChEBI" id="CHEBI:57865"/>
        <dbReference type="EC" id="3.6.1.9"/>
    </reaction>
</comment>
<sequence>MPQRLTHIILASASPRRQQLLLQLQPALQLMIQPAEIDESLIEGEAASVRVLRLAQAKAEASWQRLTPAQQAWPLLAADTEVVLDGQALSKPASPEEAAGFLTRLAGREHQVQTCVVLKTAQQTSHCLVTTQVKMRALDPAEIEAYIATQEYQDKAGGYAIQGQAAAFIEQIQGSYTNVVGLPLEAVYQLLTHHGYTVI</sequence>
<dbReference type="Proteomes" id="UP001621714">
    <property type="component" value="Unassembled WGS sequence"/>
</dbReference>
<comment type="catalytic activity">
    <reaction evidence="4">
        <text>dTTP + H2O = dTMP + diphosphate + H(+)</text>
        <dbReference type="Rhea" id="RHEA:28534"/>
        <dbReference type="ChEBI" id="CHEBI:15377"/>
        <dbReference type="ChEBI" id="CHEBI:15378"/>
        <dbReference type="ChEBI" id="CHEBI:33019"/>
        <dbReference type="ChEBI" id="CHEBI:37568"/>
        <dbReference type="ChEBI" id="CHEBI:63528"/>
        <dbReference type="EC" id="3.6.1.9"/>
    </reaction>
</comment>
<dbReference type="HAMAP" id="MF_00528">
    <property type="entry name" value="Maf"/>
    <property type="match status" value="1"/>
</dbReference>
<dbReference type="InterPro" id="IPR029001">
    <property type="entry name" value="ITPase-like_fam"/>
</dbReference>
<evidence type="ECO:0000313" key="5">
    <source>
        <dbReference type="EMBL" id="MFK7161535.1"/>
    </source>
</evidence>